<gene>
    <name evidence="2" type="ORF">Q7A36_21305</name>
</gene>
<protein>
    <submittedName>
        <fullName evidence="2">Polysaccharide pyruvyl transferase family protein</fullName>
    </submittedName>
</protein>
<evidence type="ECO:0000313" key="2">
    <source>
        <dbReference type="EMBL" id="MDO9710903.1"/>
    </source>
</evidence>
<organism evidence="2 3">
    <name type="scientific">Paracraurococcus lichenis</name>
    <dbReference type="NCBI Taxonomy" id="3064888"/>
    <lineage>
        <taxon>Bacteria</taxon>
        <taxon>Pseudomonadati</taxon>
        <taxon>Pseudomonadota</taxon>
        <taxon>Alphaproteobacteria</taxon>
        <taxon>Acetobacterales</taxon>
        <taxon>Roseomonadaceae</taxon>
        <taxon>Paracraurococcus</taxon>
    </lineage>
</organism>
<accession>A0ABT9E431</accession>
<reference evidence="2 3" key="1">
    <citation type="submission" date="2023-08" db="EMBL/GenBank/DDBJ databases">
        <title>The draft genome sequence of Paracraurococcus sp. LOR1-02.</title>
        <authorList>
            <person name="Kingkaew E."/>
            <person name="Tanasupawat S."/>
        </authorList>
    </citation>
    <scope>NUCLEOTIDE SEQUENCE [LARGE SCALE GENOMIC DNA]</scope>
    <source>
        <strain evidence="2 3">LOR1-02</strain>
    </source>
</reference>
<dbReference type="Pfam" id="PF04230">
    <property type="entry name" value="PS_pyruv_trans"/>
    <property type="match status" value="1"/>
</dbReference>
<proteinExistence type="predicted"/>
<evidence type="ECO:0000313" key="3">
    <source>
        <dbReference type="Proteomes" id="UP001243009"/>
    </source>
</evidence>
<dbReference type="EMBL" id="JAUTWS010000022">
    <property type="protein sequence ID" value="MDO9710903.1"/>
    <property type="molecule type" value="Genomic_DNA"/>
</dbReference>
<keyword evidence="2" id="KW-0808">Transferase</keyword>
<sequence length="379" mass="40180">MTRRAVILDGNPQVPPGATADGRALLAACGGNTGNLAFRFAVSAHLPEHVHLPWSAPVERIRAAGDVLVLPLANQLGPHTDLGEQADKILATGLPVIGLGLGAQAPDTRTPVVLTPGTRRWLRAILDRPPAAAPNLGLRGAFTEAQVRRFAAVPGIAVIGCPSNLIALDTDIAAAVAEGFRRPFARIAVTAGIAHVPALRGIEQALARLVTRTEGAYIVQHDLEMVQVARGEFDALAPEQVRRITDYVLPGATAAEFQAWARRHARVLAGIEAWMSCLRRFDFVTGTRFHGVMLALQAGVPAGCIAHDSRTQEMCVTMGVPVVEATQLAGPITPESLRAAFSFDPDRFRQARRSLAARYLGILDAAGLAVAPALRRLAA</sequence>
<dbReference type="InterPro" id="IPR007345">
    <property type="entry name" value="Polysacch_pyruvyl_Trfase"/>
</dbReference>
<feature type="domain" description="Polysaccharide pyruvyl transferase" evidence="1">
    <location>
        <begin position="93"/>
        <end position="309"/>
    </location>
</feature>
<comment type="caution">
    <text evidence="2">The sequence shown here is derived from an EMBL/GenBank/DDBJ whole genome shotgun (WGS) entry which is preliminary data.</text>
</comment>
<keyword evidence="3" id="KW-1185">Reference proteome</keyword>
<evidence type="ECO:0000259" key="1">
    <source>
        <dbReference type="Pfam" id="PF04230"/>
    </source>
</evidence>
<dbReference type="GO" id="GO:0016740">
    <property type="term" value="F:transferase activity"/>
    <property type="evidence" value="ECO:0007669"/>
    <property type="project" value="UniProtKB-KW"/>
</dbReference>
<dbReference type="Proteomes" id="UP001243009">
    <property type="component" value="Unassembled WGS sequence"/>
</dbReference>
<dbReference type="RefSeq" id="WP_305105763.1">
    <property type="nucleotide sequence ID" value="NZ_JAUTWS010000022.1"/>
</dbReference>
<name>A0ABT9E431_9PROT</name>